<dbReference type="Proteomes" id="UP000188637">
    <property type="component" value="Unassembled WGS sequence"/>
</dbReference>
<dbReference type="EMBL" id="LJHD01000038">
    <property type="protein sequence ID" value="ONI46031.1"/>
    <property type="molecule type" value="Genomic_DNA"/>
</dbReference>
<proteinExistence type="predicted"/>
<reference evidence="1" key="1">
    <citation type="submission" date="2016-08" db="EMBL/GenBank/DDBJ databases">
        <authorList>
            <person name="Ngugi D.K."/>
            <person name="Miyake S."/>
            <person name="Stingl U."/>
        </authorList>
    </citation>
    <scope>NUCLEOTIDE SEQUENCE</scope>
    <source>
        <strain evidence="1">SCG-D08WGA-EpuloA1</strain>
    </source>
</reference>
<sequence>MRKKIASITMAMAMLFPATIYGDVYGEVNVNTLNARESISVNSKIIAQLDKYDKVEILEQIGEWVKIRVNNDEAYVKSNFLNVTNVIAEVISNGVRLRNYPDENNSLILLELHKGADVVIEYKVNDWYKVRYNNTEGFIQENYITAPNLRDVDSQSIGYVNAVESSINNVVYSPQARTFASPKTVELKTSEFKTSNTYLGQQIVNTALSYRGITPYKYGGTSLKYGADCSGFVQQIYKMHGINLSRNSAAQYANNGYNVSQSNMMPGDLIFYGNGSVSHVAIYMGGGQVVHCSDYGTDVIVGSAYNMGKPIIGVKRVI</sequence>
<evidence type="ECO:0000313" key="2">
    <source>
        <dbReference type="Proteomes" id="UP000188637"/>
    </source>
</evidence>
<keyword evidence="2" id="KW-1185">Reference proteome</keyword>
<protein>
    <submittedName>
        <fullName evidence="1">Uncharacterized protein</fullName>
    </submittedName>
</protein>
<organism evidence="1 2">
    <name type="scientific">Candidatus Epulonipiscium fishelsonii</name>
    <dbReference type="NCBI Taxonomy" id="77094"/>
    <lineage>
        <taxon>Bacteria</taxon>
        <taxon>Bacillati</taxon>
        <taxon>Bacillota</taxon>
        <taxon>Clostridia</taxon>
        <taxon>Lachnospirales</taxon>
        <taxon>Lachnospiraceae</taxon>
        <taxon>Candidatus Epulonipiscium</taxon>
    </lineage>
</organism>
<evidence type="ECO:0000313" key="1">
    <source>
        <dbReference type="EMBL" id="ONI46031.1"/>
    </source>
</evidence>
<comment type="caution">
    <text evidence="1">The sequence shown here is derived from an EMBL/GenBank/DDBJ whole genome shotgun (WGS) entry which is preliminary data.</text>
</comment>
<gene>
    <name evidence="1" type="ORF">AN640_03955</name>
</gene>
<name>A0ACC8XJ21_9FIRM</name>
<accession>A0ACC8XJ21</accession>